<protein>
    <submittedName>
        <fullName evidence="1">Uncharacterized protein</fullName>
    </submittedName>
</protein>
<proteinExistence type="predicted"/>
<dbReference type="EMBL" id="FOKK01000007">
    <property type="protein sequence ID" value="SFB30160.1"/>
    <property type="molecule type" value="Genomic_DNA"/>
</dbReference>
<sequence>MKFWGSIMSELYRVPKARSVKHKVSIVLNRRRERGGNVEGAVYFDK</sequence>
<evidence type="ECO:0000313" key="1">
    <source>
        <dbReference type="EMBL" id="SFB30160.1"/>
    </source>
</evidence>
<dbReference type="AlphaFoldDB" id="A0A1I1A0M3"/>
<evidence type="ECO:0000313" key="2">
    <source>
        <dbReference type="Proteomes" id="UP000198790"/>
    </source>
</evidence>
<organism evidence="1 2">
    <name type="scientific">Algoriphagus aquimarinus</name>
    <dbReference type="NCBI Taxonomy" id="237018"/>
    <lineage>
        <taxon>Bacteria</taxon>
        <taxon>Pseudomonadati</taxon>
        <taxon>Bacteroidota</taxon>
        <taxon>Cytophagia</taxon>
        <taxon>Cytophagales</taxon>
        <taxon>Cyclobacteriaceae</taxon>
        <taxon>Algoriphagus</taxon>
    </lineage>
</organism>
<gene>
    <name evidence="1" type="ORF">SAMN04489723_10712</name>
</gene>
<dbReference type="Proteomes" id="UP000198790">
    <property type="component" value="Unassembled WGS sequence"/>
</dbReference>
<accession>A0A1I1A0M3</accession>
<name>A0A1I1A0M3_9BACT</name>
<keyword evidence="2" id="KW-1185">Reference proteome</keyword>
<reference evidence="1 2" key="1">
    <citation type="submission" date="2016-10" db="EMBL/GenBank/DDBJ databases">
        <authorList>
            <person name="de Groot N.N."/>
        </authorList>
    </citation>
    <scope>NUCLEOTIDE SEQUENCE [LARGE SCALE GENOMIC DNA]</scope>
    <source>
        <strain evidence="1 2">DSM 23399</strain>
    </source>
</reference>